<dbReference type="Pfam" id="PF09791">
    <property type="entry name" value="Oxidored-like"/>
    <property type="match status" value="1"/>
</dbReference>
<comment type="caution">
    <text evidence="2">The sequence shown here is derived from an EMBL/GenBank/DDBJ whole genome shotgun (WGS) entry which is preliminary data.</text>
</comment>
<accession>A0ABX2IP18</accession>
<dbReference type="InterPro" id="IPR019180">
    <property type="entry name" value="Oxidoreductase-like_N"/>
</dbReference>
<feature type="domain" description="Oxidoreductase-like" evidence="1">
    <location>
        <begin position="8"/>
        <end position="48"/>
    </location>
</feature>
<proteinExistence type="predicted"/>
<evidence type="ECO:0000313" key="3">
    <source>
        <dbReference type="Proteomes" id="UP000778523"/>
    </source>
</evidence>
<evidence type="ECO:0000313" key="2">
    <source>
        <dbReference type="EMBL" id="NSL55765.1"/>
    </source>
</evidence>
<protein>
    <submittedName>
        <fullName evidence="2">Oxidoreductase-like protein</fullName>
    </submittedName>
</protein>
<organism evidence="2 3">
    <name type="scientific">Uliginosibacterium aquaticum</name>
    <dbReference type="NCBI Taxonomy" id="2731212"/>
    <lineage>
        <taxon>Bacteria</taxon>
        <taxon>Pseudomonadati</taxon>
        <taxon>Pseudomonadota</taxon>
        <taxon>Betaproteobacteria</taxon>
        <taxon>Rhodocyclales</taxon>
        <taxon>Zoogloeaceae</taxon>
        <taxon>Uliginosibacterium</taxon>
    </lineage>
</organism>
<dbReference type="Proteomes" id="UP000778523">
    <property type="component" value="Unassembled WGS sequence"/>
</dbReference>
<keyword evidence="3" id="KW-1185">Reference proteome</keyword>
<reference evidence="2 3" key="1">
    <citation type="submission" date="2020-06" db="EMBL/GenBank/DDBJ databases">
        <title>Draft genome of Uliginosibacterium sp. IMCC34675.</title>
        <authorList>
            <person name="Song J."/>
        </authorList>
    </citation>
    <scope>NUCLEOTIDE SEQUENCE [LARGE SCALE GENOMIC DNA]</scope>
    <source>
        <strain evidence="2 3">IMCC34675</strain>
    </source>
</reference>
<name>A0ABX2IP18_9RHOO</name>
<evidence type="ECO:0000259" key="1">
    <source>
        <dbReference type="Pfam" id="PF09791"/>
    </source>
</evidence>
<sequence>MSPTPDPRPEPPREPDAFACCGNECGEACVWTIYQHAQRRYALELEAWQLRQLEQED</sequence>
<dbReference type="RefSeq" id="WP_170022161.1">
    <property type="nucleotide sequence ID" value="NZ_JABCSC020000003.1"/>
</dbReference>
<dbReference type="EMBL" id="JABCSC020000003">
    <property type="protein sequence ID" value="NSL55765.1"/>
    <property type="molecule type" value="Genomic_DNA"/>
</dbReference>
<gene>
    <name evidence="2" type="ORF">HJ583_012070</name>
</gene>